<dbReference type="STRING" id="856793.MICA_276"/>
<dbReference type="GO" id="GO:0003677">
    <property type="term" value="F:DNA binding"/>
    <property type="evidence" value="ECO:0007669"/>
    <property type="project" value="InterPro"/>
</dbReference>
<feature type="domain" description="Helicase ATP-binding" evidence="1">
    <location>
        <begin position="45"/>
        <end position="215"/>
    </location>
</feature>
<evidence type="ECO:0000313" key="2">
    <source>
        <dbReference type="EMBL" id="AEP08621.1"/>
    </source>
</evidence>
<evidence type="ECO:0000313" key="3">
    <source>
        <dbReference type="Proteomes" id="UP000009286"/>
    </source>
</evidence>
<dbReference type="OrthoDB" id="436461at2"/>
<sequence length="627" mass="70473">MTFDITKFKAREKLTGRYGQHIGSLKAAGKETASIETAVEGALANIKSGNTRSFVIYGEPQSGKTEMMIGLTARLLDEGHPIIIHLLNDSVDLLEQNLRRFKKSGIAPSPKIYKEILDPAIKVGNGELILFCKKNSKDLKKLIDKIGNIDKKVIIDDEADYASPNGKVNKGEKTKINGLITKLLKDDGLYIGVTATPARLDLNNTFENDHEKWVDFPPHSKYTGQNIFFPLNPDREQLSFKLTFLPDSGDSPKYIRDALCRFMINVAYLNIEINKKPESYSILIHTSGKKADHKGDWHVVESVFSNLSSEQNPKFAKQVEAIWEMAQEIYPGKADSITGYIVDNATRNAVLLLNSDRNDPNLEEASNPSSLFTVVIGGNIVSRGVTFNNLLSMFFTRDVQHKIQQDTYIQRARMFGARGDYLKFFELTIPEALYVDWHRCFVFHKLAIEAIKEGKGAPVWLADHRISPVSSSSIDRSTVSLDRGEMAFSLFDFDADSQSLYESVVESSVDEFSKLKELHLAFGDQVFPEYLLKYIESTSFKGASSVAIHPATSIAGYKQSAGLDKEKIERLKGFFGKTQMQKEKFPDAVHHLKVFYNESGRARLFYKFDGSVQFIKNLISQIERKAA</sequence>
<dbReference type="InterPro" id="IPR018310">
    <property type="entry name" value="Put_endonuclease_Z1-dom"/>
</dbReference>
<dbReference type="RefSeq" id="WP_014101844.1">
    <property type="nucleotide sequence ID" value="NC_016026.1"/>
</dbReference>
<keyword evidence="3" id="KW-1185">Reference proteome</keyword>
<dbReference type="InterPro" id="IPR006935">
    <property type="entry name" value="Helicase/UvrB_N"/>
</dbReference>
<dbReference type="EMBL" id="CP002382">
    <property type="protein sequence ID" value="AEP08621.1"/>
    <property type="molecule type" value="Genomic_DNA"/>
</dbReference>
<dbReference type="GO" id="GO:0004386">
    <property type="term" value="F:helicase activity"/>
    <property type="evidence" value="ECO:0007669"/>
    <property type="project" value="UniProtKB-KW"/>
</dbReference>
<dbReference type="GO" id="GO:0005524">
    <property type="term" value="F:ATP binding"/>
    <property type="evidence" value="ECO:0007669"/>
    <property type="project" value="InterPro"/>
</dbReference>
<dbReference type="Gene3D" id="3.40.50.300">
    <property type="entry name" value="P-loop containing nucleotide triphosphate hydrolases"/>
    <property type="match status" value="1"/>
</dbReference>
<dbReference type="InterPro" id="IPR027417">
    <property type="entry name" value="P-loop_NTPase"/>
</dbReference>
<proteinExistence type="predicted"/>
<keyword evidence="2" id="KW-0547">Nucleotide-binding</keyword>
<keyword evidence="2" id="KW-0347">Helicase</keyword>
<evidence type="ECO:0000259" key="1">
    <source>
        <dbReference type="PROSITE" id="PS51192"/>
    </source>
</evidence>
<dbReference type="GO" id="GO:0016787">
    <property type="term" value="F:hydrolase activity"/>
    <property type="evidence" value="ECO:0007669"/>
    <property type="project" value="InterPro"/>
</dbReference>
<dbReference type="Pfam" id="PF10593">
    <property type="entry name" value="Z1"/>
    <property type="match status" value="1"/>
</dbReference>
<keyword evidence="2" id="KW-0067">ATP-binding</keyword>
<reference evidence="2 3" key="1">
    <citation type="journal article" date="2011" name="BMC Genomics">
        <title>Genomic insights into an obligate epibiotic bacterial predator: Micavibrio aeruginosavorus ARL-13.</title>
        <authorList>
            <person name="Wang Z."/>
            <person name="Kadouri D."/>
            <person name="Wu M."/>
        </authorList>
    </citation>
    <scope>NUCLEOTIDE SEQUENCE [LARGE SCALE GENOMIC DNA]</scope>
    <source>
        <strain evidence="2 3">ARL-13</strain>
    </source>
</reference>
<name>G2KQ79_MICAA</name>
<accession>G2KQ79</accession>
<dbReference type="PROSITE" id="PS51192">
    <property type="entry name" value="HELICASE_ATP_BIND_1"/>
    <property type="match status" value="1"/>
</dbReference>
<dbReference type="Proteomes" id="UP000009286">
    <property type="component" value="Chromosome"/>
</dbReference>
<dbReference type="SUPFAM" id="SSF52540">
    <property type="entry name" value="P-loop containing nucleoside triphosphate hydrolases"/>
    <property type="match status" value="1"/>
</dbReference>
<dbReference type="KEGG" id="mai:MICA_276"/>
<dbReference type="Pfam" id="PF04851">
    <property type="entry name" value="ResIII"/>
    <property type="match status" value="1"/>
</dbReference>
<dbReference type="eggNOG" id="COG0610">
    <property type="taxonomic scope" value="Bacteria"/>
</dbReference>
<dbReference type="InterPro" id="IPR014001">
    <property type="entry name" value="Helicase_ATP-bd"/>
</dbReference>
<gene>
    <name evidence="2" type="ordered locus">MICA_276</name>
</gene>
<dbReference type="AlphaFoldDB" id="G2KQ79"/>
<keyword evidence="2" id="KW-0378">Hydrolase</keyword>
<dbReference type="HOGENOM" id="CLU_446678_0_0_5"/>
<protein>
    <submittedName>
        <fullName evidence="2">DNA helicase</fullName>
    </submittedName>
</protein>
<organism evidence="2 3">
    <name type="scientific">Micavibrio aeruginosavorus (strain ARL-13)</name>
    <dbReference type="NCBI Taxonomy" id="856793"/>
    <lineage>
        <taxon>Bacteria</taxon>
        <taxon>Pseudomonadati</taxon>
        <taxon>Bdellovibrionota</taxon>
        <taxon>Bdellovibrionia</taxon>
        <taxon>Bdellovibrionales</taxon>
        <taxon>Pseudobdellovibrionaceae</taxon>
        <taxon>Micavibrio</taxon>
    </lineage>
</organism>